<accession>A0AAN6F2K6</accession>
<dbReference type="AlphaFoldDB" id="A0AAN6F2K6"/>
<organism evidence="1 2">
    <name type="scientific">Exophiala dermatitidis</name>
    <name type="common">Black yeast-like fungus</name>
    <name type="synonym">Wangiella dermatitidis</name>
    <dbReference type="NCBI Taxonomy" id="5970"/>
    <lineage>
        <taxon>Eukaryota</taxon>
        <taxon>Fungi</taxon>
        <taxon>Dikarya</taxon>
        <taxon>Ascomycota</taxon>
        <taxon>Pezizomycotina</taxon>
        <taxon>Eurotiomycetes</taxon>
        <taxon>Chaetothyriomycetidae</taxon>
        <taxon>Chaetothyriales</taxon>
        <taxon>Herpotrichiellaceae</taxon>
        <taxon>Exophiala</taxon>
    </lineage>
</organism>
<gene>
    <name evidence="1" type="ORF">HRR80_000823</name>
</gene>
<protein>
    <submittedName>
        <fullName evidence="1">Uncharacterized protein</fullName>
    </submittedName>
</protein>
<dbReference type="Proteomes" id="UP001161757">
    <property type="component" value="Unassembled WGS sequence"/>
</dbReference>
<name>A0AAN6F2K6_EXODE</name>
<evidence type="ECO:0000313" key="2">
    <source>
        <dbReference type="Proteomes" id="UP001161757"/>
    </source>
</evidence>
<proteinExistence type="predicted"/>
<dbReference type="EMBL" id="JAJGCB010000001">
    <property type="protein sequence ID" value="KAJ8996082.1"/>
    <property type="molecule type" value="Genomic_DNA"/>
</dbReference>
<sequence length="135" mass="14640">MSLGAAEANAEPLREAEGIAAIFEIFDIYPIDAGEFPQPIELRAAGTQEEVTAGRETEAKEVQFKVTQEAEIQKSPSSTSSTLASLSSVLDISPIDRRQAQQKPHVIYRRPIEGKCNGGMVVGRLKRDLQAAITT</sequence>
<evidence type="ECO:0000313" key="1">
    <source>
        <dbReference type="EMBL" id="KAJ8996082.1"/>
    </source>
</evidence>
<reference evidence="1" key="1">
    <citation type="submission" date="2023-01" db="EMBL/GenBank/DDBJ databases">
        <title>Exophiala dermititidis isolated from Cystic Fibrosis Patient.</title>
        <authorList>
            <person name="Kurbessoian T."/>
            <person name="Crocker A."/>
            <person name="Murante D."/>
            <person name="Hogan D.A."/>
            <person name="Stajich J.E."/>
        </authorList>
    </citation>
    <scope>NUCLEOTIDE SEQUENCE</scope>
    <source>
        <strain evidence="1">Ex8</strain>
    </source>
</reference>
<comment type="caution">
    <text evidence="1">The sequence shown here is derived from an EMBL/GenBank/DDBJ whole genome shotgun (WGS) entry which is preliminary data.</text>
</comment>